<evidence type="ECO:0008006" key="4">
    <source>
        <dbReference type="Google" id="ProtNLM"/>
    </source>
</evidence>
<evidence type="ECO:0000256" key="1">
    <source>
        <dbReference type="SAM" id="Phobius"/>
    </source>
</evidence>
<keyword evidence="1" id="KW-1133">Transmembrane helix</keyword>
<dbReference type="EMBL" id="JBBKAK010000001">
    <property type="protein sequence ID" value="MEJ8668409.1"/>
    <property type="molecule type" value="Genomic_DNA"/>
</dbReference>
<accession>A0ABU8UHK6</accession>
<organism evidence="2 3">
    <name type="scientific">Streptomyces machairae</name>
    <dbReference type="NCBI Taxonomy" id="3134109"/>
    <lineage>
        <taxon>Bacteria</taxon>
        <taxon>Bacillati</taxon>
        <taxon>Actinomycetota</taxon>
        <taxon>Actinomycetes</taxon>
        <taxon>Kitasatosporales</taxon>
        <taxon>Streptomycetaceae</taxon>
        <taxon>Streptomyces</taxon>
    </lineage>
</organism>
<dbReference type="Proteomes" id="UP001376459">
    <property type="component" value="Unassembled WGS sequence"/>
</dbReference>
<keyword evidence="1" id="KW-0812">Transmembrane</keyword>
<protein>
    <recommendedName>
        <fullName evidence="4">Phage major capsid protein</fullName>
    </recommendedName>
</protein>
<gene>
    <name evidence="2" type="ORF">WKI71_07100</name>
</gene>
<name>A0ABU8UHK6_9ACTN</name>
<comment type="caution">
    <text evidence="2">The sequence shown here is derived from an EMBL/GenBank/DDBJ whole genome shotgun (WGS) entry which is preliminary data.</text>
</comment>
<keyword evidence="1" id="KW-0472">Membrane</keyword>
<dbReference type="SUPFAM" id="SSF56563">
    <property type="entry name" value="Major capsid protein gp5"/>
    <property type="match status" value="1"/>
</dbReference>
<evidence type="ECO:0000313" key="3">
    <source>
        <dbReference type="Proteomes" id="UP001376459"/>
    </source>
</evidence>
<feature type="transmembrane region" description="Helical" evidence="1">
    <location>
        <begin position="435"/>
        <end position="452"/>
    </location>
</feature>
<reference evidence="2 3" key="1">
    <citation type="submission" date="2024-03" db="EMBL/GenBank/DDBJ databases">
        <title>Novel Streptomyces species of biotechnological and ecological value are a feature of Machair soil.</title>
        <authorList>
            <person name="Prole J.R."/>
            <person name="Goodfellow M."/>
            <person name="Allenby N."/>
            <person name="Ward A.C."/>
        </authorList>
    </citation>
    <scope>NUCLEOTIDE SEQUENCE [LARGE SCALE GENOMIC DNA]</scope>
    <source>
        <strain evidence="2 3">MS1.AVA.1</strain>
    </source>
</reference>
<evidence type="ECO:0000313" key="2">
    <source>
        <dbReference type="EMBL" id="MEJ8668409.1"/>
    </source>
</evidence>
<sequence length="473" mass="51433">MPTLADQIRKLESVRDDARHRKDTVQVQLQRILDAAQSAGRTHLTAEEDRAVQELTEAREAAVIETRNAARDLEQLRAAQLEEIEYGKQARQITPTNVRRPAYDRVARIGMEERTYRPDQDPNGRNFLTDVSRQFLFGDPGAQERLSRHMREEQTERGEYLSRAVGTGAFTGLTVPQYLTELFAPATASLRPFADAACTPHPLPAQGMSIELSRITTSSSAGIQSAQNTAVANQDMDDTPLSIPVQTAAGQQTVSRQAIERGSGIDDVTMQDLFNRVATTMDSTLLNQATTGLANVASSVAYTDASPTAAELWPKIQSAASTVEATLLNMGYATHAVMHSRRWNWLASQVGSSWPFVSTAGMPVNAGGLTLTNEYGPAVRAKLSSGILVVVDNNIATNLGAGTNEDEIYVVPRNECHLWEDPNAPMFIRAEQPQAASLGVLLVAYAYFGYTFQRYASGAMAKVAGTGLVTPVF</sequence>
<proteinExistence type="predicted"/>
<keyword evidence="3" id="KW-1185">Reference proteome</keyword>